<evidence type="ECO:0000256" key="1">
    <source>
        <dbReference type="SAM" id="Phobius"/>
    </source>
</evidence>
<protein>
    <recommendedName>
        <fullName evidence="4">DUF2809 domain-containing protein</fullName>
    </recommendedName>
</protein>
<dbReference type="InterPro" id="IPR021257">
    <property type="entry name" value="DUF2809"/>
</dbReference>
<evidence type="ECO:0000313" key="2">
    <source>
        <dbReference type="EMBL" id="MDQ0894673.1"/>
    </source>
</evidence>
<feature type="transmembrane region" description="Helical" evidence="1">
    <location>
        <begin position="61"/>
        <end position="82"/>
    </location>
</feature>
<dbReference type="RefSeq" id="WP_307042102.1">
    <property type="nucleotide sequence ID" value="NZ_JAUSYY010000001.1"/>
</dbReference>
<keyword evidence="1" id="KW-0472">Membrane</keyword>
<keyword evidence="1" id="KW-0812">Transmembrane</keyword>
<evidence type="ECO:0000313" key="3">
    <source>
        <dbReference type="Proteomes" id="UP001239083"/>
    </source>
</evidence>
<accession>A0ABU0R9C2</accession>
<dbReference type="Pfam" id="PF10990">
    <property type="entry name" value="DUF2809"/>
    <property type="match status" value="1"/>
</dbReference>
<comment type="caution">
    <text evidence="2">The sequence shown here is derived from an EMBL/GenBank/DDBJ whole genome shotgun (WGS) entry which is preliminary data.</text>
</comment>
<evidence type="ECO:0008006" key="4">
    <source>
        <dbReference type="Google" id="ProtNLM"/>
    </source>
</evidence>
<keyword evidence="1" id="KW-1133">Transmembrane helix</keyword>
<feature type="transmembrane region" description="Helical" evidence="1">
    <location>
        <begin position="102"/>
        <end position="119"/>
    </location>
</feature>
<proteinExistence type="predicted"/>
<gene>
    <name evidence="2" type="ORF">QFZ26_002228</name>
</gene>
<organism evidence="2 3">
    <name type="scientific">Agromyces ramosus</name>
    <dbReference type="NCBI Taxonomy" id="33879"/>
    <lineage>
        <taxon>Bacteria</taxon>
        <taxon>Bacillati</taxon>
        <taxon>Actinomycetota</taxon>
        <taxon>Actinomycetes</taxon>
        <taxon>Micrococcales</taxon>
        <taxon>Microbacteriaceae</taxon>
        <taxon>Agromyces</taxon>
    </lineage>
</organism>
<keyword evidence="3" id="KW-1185">Reference proteome</keyword>
<feature type="transmembrane region" description="Helical" evidence="1">
    <location>
        <begin position="37"/>
        <end position="54"/>
    </location>
</feature>
<name>A0ABU0R9C2_9MICO</name>
<dbReference type="Proteomes" id="UP001239083">
    <property type="component" value="Unassembled WGS sequence"/>
</dbReference>
<reference evidence="2 3" key="1">
    <citation type="submission" date="2023-07" db="EMBL/GenBank/DDBJ databases">
        <title>Comparative genomics of wheat-associated soil bacteria to identify genetic determinants of phenazine resistance.</title>
        <authorList>
            <person name="Mouncey N."/>
        </authorList>
    </citation>
    <scope>NUCLEOTIDE SEQUENCE [LARGE SCALE GENOMIC DNA]</scope>
    <source>
        <strain evidence="2 3">V3I3</strain>
    </source>
</reference>
<dbReference type="EMBL" id="JAUSYY010000001">
    <property type="protein sequence ID" value="MDQ0894673.1"/>
    <property type="molecule type" value="Genomic_DNA"/>
</dbReference>
<sequence>MTRVRVPSIVALAGCLALGLGLQLLDRSPVVDVAGGMLYVCAAGLVLSAVWTGLSSPVVALVAFAFALAVELLQLTAVPQTVVAAFPPARLLFGSSFDPVDLLVYAGGAVLLLGMRLAIVRITTRRSSAPATDR</sequence>